<name>A0A2Z3KHU2_LACLL</name>
<proteinExistence type="predicted"/>
<dbReference type="GeneID" id="89633992"/>
<dbReference type="AlphaFoldDB" id="A0A2Z3KHU2"/>
<dbReference type="EMBL" id="CP028160">
    <property type="protein sequence ID" value="AWN66371.1"/>
    <property type="molecule type" value="Genomic_DNA"/>
</dbReference>
<accession>A0A2Z3KHU2</accession>
<dbReference type="Proteomes" id="UP000245919">
    <property type="component" value="Chromosome"/>
</dbReference>
<gene>
    <name evidence="1" type="ORF">LL14B4_09390</name>
</gene>
<organism evidence="1 2">
    <name type="scientific">Lactococcus lactis subsp. lactis</name>
    <name type="common">Streptococcus lactis</name>
    <dbReference type="NCBI Taxonomy" id="1360"/>
    <lineage>
        <taxon>Bacteria</taxon>
        <taxon>Bacillati</taxon>
        <taxon>Bacillota</taxon>
        <taxon>Bacilli</taxon>
        <taxon>Lactobacillales</taxon>
        <taxon>Streptococcaceae</taxon>
        <taxon>Lactococcus</taxon>
    </lineage>
</organism>
<evidence type="ECO:0000313" key="2">
    <source>
        <dbReference type="Proteomes" id="UP000245919"/>
    </source>
</evidence>
<sequence>MKIPFQNIKLEEKIAFQNVVSQRKKFHYKKMGEEFQNFVSSIVDSGYTLKGPYFYSLNNTPMDEIVDIEMFFPIYENIFDVYKLPQFSYNSYFEIGPVFKNIATGNFEKNTEQTYAELIATLEINNLEINTPFFHVLSEDGANYTYIFLGYSSNLIFEENEDDAQDKSINFGF</sequence>
<dbReference type="Pfam" id="PF16895">
    <property type="entry name" value="DUF5085"/>
    <property type="match status" value="1"/>
</dbReference>
<dbReference type="RefSeq" id="WP_109991135.1">
    <property type="nucleotide sequence ID" value="NZ_CP028160.1"/>
</dbReference>
<dbReference type="InterPro" id="IPR031664">
    <property type="entry name" value="DUF5085"/>
</dbReference>
<protein>
    <submittedName>
        <fullName evidence="1">DUF5085 domain-containing protein</fullName>
    </submittedName>
</protein>
<reference evidence="1 2" key="1">
    <citation type="submission" date="2018-03" db="EMBL/GenBank/DDBJ databases">
        <title>Genome sequence of Lactococcus lactis strain 14B4 from almond drupe.</title>
        <authorList>
            <person name="Tran T.D."/>
            <person name="McGarvey J.A."/>
            <person name="Huynh S."/>
            <person name="Parker C.T."/>
        </authorList>
    </citation>
    <scope>NUCLEOTIDE SEQUENCE [LARGE SCALE GENOMIC DNA]</scope>
    <source>
        <strain evidence="1 2">14B4</strain>
    </source>
</reference>
<evidence type="ECO:0000313" key="1">
    <source>
        <dbReference type="EMBL" id="AWN66371.1"/>
    </source>
</evidence>